<dbReference type="PANTHER" id="PTHR35532:SF5">
    <property type="entry name" value="CARBOHYDRATE-BINDING DOMAIN-CONTAINING PROTEIN"/>
    <property type="match status" value="1"/>
</dbReference>
<keyword evidence="4" id="KW-1185">Reference proteome</keyword>
<dbReference type="Pfam" id="PF01841">
    <property type="entry name" value="Transglut_core"/>
    <property type="match status" value="1"/>
</dbReference>
<dbReference type="InterPro" id="IPR002931">
    <property type="entry name" value="Transglutaminase-like"/>
</dbReference>
<dbReference type="Proteomes" id="UP000658278">
    <property type="component" value="Unassembled WGS sequence"/>
</dbReference>
<dbReference type="InterPro" id="IPR038765">
    <property type="entry name" value="Papain-like_cys_pep_sf"/>
</dbReference>
<reference evidence="3" key="1">
    <citation type="submission" date="2021-01" db="EMBL/GenBank/DDBJ databases">
        <title>Modified the classification status of verrucomicrobia.</title>
        <authorList>
            <person name="Feng X."/>
        </authorList>
    </citation>
    <scope>NUCLEOTIDE SEQUENCE</scope>
    <source>
        <strain evidence="3">KCTC 22201</strain>
    </source>
</reference>
<dbReference type="PANTHER" id="PTHR35532">
    <property type="entry name" value="SIMILAR TO POLYHYDROXYALKANOATE DEPOLYMERASE"/>
    <property type="match status" value="1"/>
</dbReference>
<feature type="domain" description="Transglutaminase-like" evidence="2">
    <location>
        <begin position="153"/>
        <end position="212"/>
    </location>
</feature>
<evidence type="ECO:0000259" key="2">
    <source>
        <dbReference type="SMART" id="SM00460"/>
    </source>
</evidence>
<feature type="chain" id="PRO_5037229315" description="Transglutaminase-like domain-containing protein" evidence="1">
    <location>
        <begin position="17"/>
        <end position="734"/>
    </location>
</feature>
<sequence length="734" mass="82081">MKFFAFILLCLGLAKALPAPLLEFIEHSEAKHGDSGARAAKFLIAHMQEEDRKNLTADFLNENLDLAFEAKASFPWAKELPEAVFLNDVLPYAVFDEPRDPWRADFLEKATPIVQGATSASEAAQRLNKEFFKLIKTHYHTGRKRTNQSPKESIEQGKATCTGLSIILVDACRAVGIPARAVGTPLWTNGRGNHTWVEIYDKGEWHFTGADEYDAKGLNRGWFTGDAAKADADKPLHAIYATSWEHRGTHFPMVWAPRSQSVGGVNVTERYAQNPTGGDQIGVRLFANESRQSRIAAKGWLTLQDGSILKEFTTKAGTTDLNDMPRLPVKTSQSYRLRFEIDGSLLQSQLFDVPAGETTMDFQVKDLKPAEPEIEAIPSGPLSSEQAAAATRSIYQELVAKQMPERRKELDAKTITLDDHSLRWLEKTFGDAPSDGRSLWISMHGGGGAPARVNDQQWKNQIRLYQPKEGIYVAPRAPTDTWNLWHRDHIDPLFSRLIENMVALRGVNPDKVYLMGYSAGGDGVWQLAPRMADRFAAASMMAGHPNESKLDGLRNLPFGIFMGGADSAYKRNELAATKTAEIEKLHAADKDGYIHMSRIYKGMPHWMGLKDAESVPWMAKFTRRTWPKKIVWLQDDVTHDRFYWIELPDGTASKGQRMVATMDGQKISLKGDVPAGTRLLLHDSLLDLDKEIEVTVNDREPRSFQVERTADTIRHALTRRLDPHGAPTGVVTLD</sequence>
<protein>
    <recommendedName>
        <fullName evidence="2">Transglutaminase-like domain-containing protein</fullName>
    </recommendedName>
</protein>
<dbReference type="Gene3D" id="3.10.620.30">
    <property type="match status" value="1"/>
</dbReference>
<name>A0A934R9L5_9BACT</name>
<dbReference type="EMBL" id="JAENII010000001">
    <property type="protein sequence ID" value="MBK1825733.1"/>
    <property type="molecule type" value="Genomic_DNA"/>
</dbReference>
<dbReference type="RefSeq" id="WP_200275695.1">
    <property type="nucleotide sequence ID" value="NZ_JAENII010000001.1"/>
</dbReference>
<evidence type="ECO:0000313" key="4">
    <source>
        <dbReference type="Proteomes" id="UP000658278"/>
    </source>
</evidence>
<dbReference type="SMART" id="SM00460">
    <property type="entry name" value="TGc"/>
    <property type="match status" value="1"/>
</dbReference>
<proteinExistence type="predicted"/>
<dbReference type="SUPFAM" id="SSF54001">
    <property type="entry name" value="Cysteine proteinases"/>
    <property type="match status" value="1"/>
</dbReference>
<organism evidence="3 4">
    <name type="scientific">Haloferula rosea</name>
    <dbReference type="NCBI Taxonomy" id="490093"/>
    <lineage>
        <taxon>Bacteria</taxon>
        <taxon>Pseudomonadati</taxon>
        <taxon>Verrucomicrobiota</taxon>
        <taxon>Verrucomicrobiia</taxon>
        <taxon>Verrucomicrobiales</taxon>
        <taxon>Verrucomicrobiaceae</taxon>
        <taxon>Haloferula</taxon>
    </lineage>
</organism>
<evidence type="ECO:0000256" key="1">
    <source>
        <dbReference type="SAM" id="SignalP"/>
    </source>
</evidence>
<evidence type="ECO:0000313" key="3">
    <source>
        <dbReference type="EMBL" id="MBK1825733.1"/>
    </source>
</evidence>
<dbReference type="SUPFAM" id="SSF53474">
    <property type="entry name" value="alpha/beta-Hydrolases"/>
    <property type="match status" value="1"/>
</dbReference>
<comment type="caution">
    <text evidence="3">The sequence shown here is derived from an EMBL/GenBank/DDBJ whole genome shotgun (WGS) entry which is preliminary data.</text>
</comment>
<gene>
    <name evidence="3" type="ORF">JIN81_01770</name>
</gene>
<keyword evidence="1" id="KW-0732">Signal</keyword>
<dbReference type="InterPro" id="IPR029058">
    <property type="entry name" value="AB_hydrolase_fold"/>
</dbReference>
<dbReference type="Gene3D" id="3.40.50.1820">
    <property type="entry name" value="alpha/beta hydrolase"/>
    <property type="match status" value="1"/>
</dbReference>
<feature type="signal peptide" evidence="1">
    <location>
        <begin position="1"/>
        <end position="16"/>
    </location>
</feature>
<dbReference type="AlphaFoldDB" id="A0A934R9L5"/>
<accession>A0A934R9L5</accession>